<feature type="region of interest" description="Disordered" evidence="1">
    <location>
        <begin position="1"/>
        <end position="43"/>
    </location>
</feature>
<evidence type="ECO:0000313" key="3">
    <source>
        <dbReference type="Proteomes" id="UP000245956"/>
    </source>
</evidence>
<reference evidence="2 3" key="1">
    <citation type="journal article" date="2016" name="Front. Microbiol.">
        <title>Genome and transcriptome sequences reveal the specific parasitism of the nematophagous Purpureocillium lilacinum 36-1.</title>
        <authorList>
            <person name="Xie J."/>
            <person name="Li S."/>
            <person name="Mo C."/>
            <person name="Xiao X."/>
            <person name="Peng D."/>
            <person name="Wang G."/>
            <person name="Xiao Y."/>
        </authorList>
    </citation>
    <scope>NUCLEOTIDE SEQUENCE [LARGE SCALE GENOMIC DNA]</scope>
    <source>
        <strain evidence="2 3">36-1</strain>
    </source>
</reference>
<gene>
    <name evidence="2" type="ORF">PCL_05925</name>
</gene>
<protein>
    <submittedName>
        <fullName evidence="2">Uncharacterized protein</fullName>
    </submittedName>
</protein>
<dbReference type="EMBL" id="LCWV01000002">
    <property type="protein sequence ID" value="PWI75267.1"/>
    <property type="molecule type" value="Genomic_DNA"/>
</dbReference>
<proteinExistence type="predicted"/>
<name>A0A2U3EL74_PURLI</name>
<feature type="compositionally biased region" description="Basic residues" evidence="1">
    <location>
        <begin position="16"/>
        <end position="25"/>
    </location>
</feature>
<feature type="compositionally biased region" description="Basic residues" evidence="1">
    <location>
        <begin position="240"/>
        <end position="249"/>
    </location>
</feature>
<sequence>MARGYDSQPGRDAARRTPHTARARKASMSGGCLPESNMLRPSTPARRTWANVGKVGTPKAGGGTLLVPPRPAPQSTGVPAIACVGDSSPGRAEVPSPRRCARPSVCVRVRVRVSVTEPRDSWAYKAIAHRLGCLLPPVPHRITLYFSYLACPAPSCALTYTQKTTRRPIGSAADVPPLSTIHCHVRRPARRHFSIAGKKARRLCNLTAHALTTHLASQPWGAPRHDTRYARNRRLAHCTSRAAHHRRQRLPASARTHRAAPSAQPVAPGGSTVRLPCTTATTAAAFVVRCRPGTGTVLQRRVQSTQHGVPPPYVDRQPCRLGPRKRSPVPLVLLPALACQVDPQL</sequence>
<evidence type="ECO:0000256" key="1">
    <source>
        <dbReference type="SAM" id="MobiDB-lite"/>
    </source>
</evidence>
<organism evidence="2 3">
    <name type="scientific">Purpureocillium lilacinum</name>
    <name type="common">Paecilomyces lilacinus</name>
    <dbReference type="NCBI Taxonomy" id="33203"/>
    <lineage>
        <taxon>Eukaryota</taxon>
        <taxon>Fungi</taxon>
        <taxon>Dikarya</taxon>
        <taxon>Ascomycota</taxon>
        <taxon>Pezizomycotina</taxon>
        <taxon>Sordariomycetes</taxon>
        <taxon>Hypocreomycetidae</taxon>
        <taxon>Hypocreales</taxon>
        <taxon>Ophiocordycipitaceae</taxon>
        <taxon>Purpureocillium</taxon>
    </lineage>
</organism>
<comment type="caution">
    <text evidence="2">The sequence shown here is derived from an EMBL/GenBank/DDBJ whole genome shotgun (WGS) entry which is preliminary data.</text>
</comment>
<dbReference type="Proteomes" id="UP000245956">
    <property type="component" value="Unassembled WGS sequence"/>
</dbReference>
<dbReference type="AlphaFoldDB" id="A0A2U3EL74"/>
<accession>A0A2U3EL74</accession>
<evidence type="ECO:0000313" key="2">
    <source>
        <dbReference type="EMBL" id="PWI75267.1"/>
    </source>
</evidence>
<feature type="region of interest" description="Disordered" evidence="1">
    <location>
        <begin position="240"/>
        <end position="271"/>
    </location>
</feature>